<dbReference type="AlphaFoldDB" id="A0A6G0JDM8"/>
<evidence type="ECO:0000256" key="2">
    <source>
        <dbReference type="ARBA" id="ARBA00010400"/>
    </source>
</evidence>
<reference evidence="6 7" key="1">
    <citation type="submission" date="2018-09" db="EMBL/GenBank/DDBJ databases">
        <title>Genomic investigation of the strawberry pathogen Phytophthora fragariae indicates pathogenicity is determined by transcriptional variation in three key races.</title>
        <authorList>
            <person name="Adams T.M."/>
            <person name="Armitage A.D."/>
            <person name="Sobczyk M.K."/>
            <person name="Bates H.J."/>
            <person name="Dunwell J.M."/>
            <person name="Nellist C.F."/>
            <person name="Harrison R.J."/>
        </authorList>
    </citation>
    <scope>NUCLEOTIDE SEQUENCE [LARGE SCALE GENOMIC DNA]</scope>
    <source>
        <strain evidence="6 7">ONT-3</strain>
    </source>
</reference>
<dbReference type="Proteomes" id="UP000488956">
    <property type="component" value="Unassembled WGS sequence"/>
</dbReference>
<proteinExistence type="inferred from homology"/>
<keyword evidence="4 5" id="KW-0732">Signal</keyword>
<comment type="subcellular location">
    <subcellularLocation>
        <location evidence="1 5">Secreted</location>
    </subcellularLocation>
</comment>
<dbReference type="EMBL" id="QXFX01011493">
    <property type="protein sequence ID" value="KAE9053127.1"/>
    <property type="molecule type" value="Genomic_DNA"/>
</dbReference>
<sequence length="67" mass="6994">MRLPSTLLVVAALTLLVSGSAQADGTKVSTLASPDLDVLAVSHNAGDEKRFLRGLKSVDEADEERSA</sequence>
<protein>
    <recommendedName>
        <fullName evidence="5">RxLR effector protein</fullName>
    </recommendedName>
</protein>
<evidence type="ECO:0000313" key="6">
    <source>
        <dbReference type="EMBL" id="KAE9053127.1"/>
    </source>
</evidence>
<dbReference type="Pfam" id="PF16810">
    <property type="entry name" value="RXLR"/>
    <property type="match status" value="1"/>
</dbReference>
<keyword evidence="3 5" id="KW-0964">Secreted</keyword>
<comment type="caution">
    <text evidence="6">The sequence shown here is derived from an EMBL/GenBank/DDBJ whole genome shotgun (WGS) entry which is preliminary data.</text>
</comment>
<dbReference type="GO" id="GO:0005576">
    <property type="term" value="C:extracellular region"/>
    <property type="evidence" value="ECO:0007669"/>
    <property type="project" value="UniProtKB-SubCell"/>
</dbReference>
<comment type="function">
    <text evidence="5">Effector that suppresses plant defense responses during pathogen infection.</text>
</comment>
<evidence type="ECO:0000256" key="1">
    <source>
        <dbReference type="ARBA" id="ARBA00004613"/>
    </source>
</evidence>
<evidence type="ECO:0000256" key="5">
    <source>
        <dbReference type="RuleBase" id="RU367124"/>
    </source>
</evidence>
<feature type="signal peptide" evidence="5">
    <location>
        <begin position="1"/>
        <end position="23"/>
    </location>
</feature>
<gene>
    <name evidence="6" type="ORF">PF010_g33039</name>
</gene>
<feature type="non-terminal residue" evidence="6">
    <location>
        <position position="67"/>
    </location>
</feature>
<comment type="similarity">
    <text evidence="2 5">Belongs to the RxLR effector family.</text>
</comment>
<evidence type="ECO:0000256" key="3">
    <source>
        <dbReference type="ARBA" id="ARBA00022525"/>
    </source>
</evidence>
<comment type="domain">
    <text evidence="5">The RxLR-dEER motif acts to carry the protein into the host cell cytoplasm through binding to cell surface phosphatidylinositol-3-phosphate.</text>
</comment>
<evidence type="ECO:0000313" key="7">
    <source>
        <dbReference type="Proteomes" id="UP000488956"/>
    </source>
</evidence>
<evidence type="ECO:0000256" key="4">
    <source>
        <dbReference type="ARBA" id="ARBA00022729"/>
    </source>
</evidence>
<organism evidence="6 7">
    <name type="scientific">Phytophthora fragariae</name>
    <dbReference type="NCBI Taxonomy" id="53985"/>
    <lineage>
        <taxon>Eukaryota</taxon>
        <taxon>Sar</taxon>
        <taxon>Stramenopiles</taxon>
        <taxon>Oomycota</taxon>
        <taxon>Peronosporomycetes</taxon>
        <taxon>Peronosporales</taxon>
        <taxon>Peronosporaceae</taxon>
        <taxon>Phytophthora</taxon>
    </lineage>
</organism>
<accession>A0A6G0JDM8</accession>
<feature type="chain" id="PRO_5028512771" description="RxLR effector protein" evidence="5">
    <location>
        <begin position="24"/>
        <end position="67"/>
    </location>
</feature>
<name>A0A6G0JDM8_9STRA</name>
<dbReference type="InterPro" id="IPR031825">
    <property type="entry name" value="RXLR"/>
</dbReference>